<keyword evidence="2" id="KW-1185">Reference proteome</keyword>
<dbReference type="GO" id="GO:0008168">
    <property type="term" value="F:methyltransferase activity"/>
    <property type="evidence" value="ECO:0007669"/>
    <property type="project" value="UniProtKB-KW"/>
</dbReference>
<reference evidence="1 2" key="1">
    <citation type="submission" date="2020-08" db="EMBL/GenBank/DDBJ databases">
        <title>Genomic Encyclopedia of Type Strains, Phase IV (KMG-IV): sequencing the most valuable type-strain genomes for metagenomic binning, comparative biology and taxonomic classification.</title>
        <authorList>
            <person name="Goeker M."/>
        </authorList>
    </citation>
    <scope>NUCLEOTIDE SEQUENCE [LARGE SCALE GENOMIC DNA]</scope>
    <source>
        <strain evidence="1 2">DSM 22071</strain>
    </source>
</reference>
<accession>A0A7W7Y3T3</accession>
<dbReference type="SUPFAM" id="SSF53335">
    <property type="entry name" value="S-adenosyl-L-methionine-dependent methyltransferases"/>
    <property type="match status" value="1"/>
</dbReference>
<dbReference type="RefSeq" id="WP_183730468.1">
    <property type="nucleotide sequence ID" value="NZ_JACHID010000004.1"/>
</dbReference>
<dbReference type="Proteomes" id="UP000528322">
    <property type="component" value="Unassembled WGS sequence"/>
</dbReference>
<protein>
    <submittedName>
        <fullName evidence="1">SAM-dependent methyltransferase</fullName>
    </submittedName>
</protein>
<evidence type="ECO:0000313" key="2">
    <source>
        <dbReference type="Proteomes" id="UP000528322"/>
    </source>
</evidence>
<keyword evidence="1" id="KW-0489">Methyltransferase</keyword>
<proteinExistence type="predicted"/>
<dbReference type="Pfam" id="PF13489">
    <property type="entry name" value="Methyltransf_23"/>
    <property type="match status" value="1"/>
</dbReference>
<dbReference type="Gene3D" id="3.40.50.150">
    <property type="entry name" value="Vaccinia Virus protein VP39"/>
    <property type="match status" value="1"/>
</dbReference>
<dbReference type="GO" id="GO:0032259">
    <property type="term" value="P:methylation"/>
    <property type="evidence" value="ECO:0007669"/>
    <property type="project" value="UniProtKB-KW"/>
</dbReference>
<gene>
    <name evidence="1" type="ORF">HNR37_000872</name>
</gene>
<dbReference type="AlphaFoldDB" id="A0A7W7Y3T3"/>
<evidence type="ECO:0000313" key="1">
    <source>
        <dbReference type="EMBL" id="MBB5021560.1"/>
    </source>
</evidence>
<dbReference type="InterPro" id="IPR029063">
    <property type="entry name" value="SAM-dependent_MTases_sf"/>
</dbReference>
<keyword evidence="1" id="KW-0808">Transferase</keyword>
<sequence length="290" mass="32857">MAREKMSSRELGLILGKALMDSEDLHYGYWDDELELSLANLPTAQQRYTDKLLAALPAASSTRTTRILDIGCGTGHAIAQMLDNGYHADGVIPCDFLASKVRERLESRPTAPTVVFQVPFQDFPAQEFAECYDAAMFSESFQYIPMKKSFEILETILKPGGVVIICDFFKTEARNDGQPGSKSFGGGHSLVAYQQLLKESPFRVKIDKDITEPMSRNIELLDSYLMHRVKPSAEAIGKYLHSHYPVLTAVGKFLFRKRIAKIHYKYLAGHRNKEVFARYKNYRFTVLEKP</sequence>
<organism evidence="1 2">
    <name type="scientific">Desulfurispira natronophila</name>
    <dbReference type="NCBI Taxonomy" id="682562"/>
    <lineage>
        <taxon>Bacteria</taxon>
        <taxon>Pseudomonadati</taxon>
        <taxon>Chrysiogenota</taxon>
        <taxon>Chrysiogenia</taxon>
        <taxon>Chrysiogenales</taxon>
        <taxon>Chrysiogenaceae</taxon>
        <taxon>Desulfurispira</taxon>
    </lineage>
</organism>
<dbReference type="EMBL" id="JACHID010000004">
    <property type="protein sequence ID" value="MBB5021560.1"/>
    <property type="molecule type" value="Genomic_DNA"/>
</dbReference>
<dbReference type="CDD" id="cd02440">
    <property type="entry name" value="AdoMet_MTases"/>
    <property type="match status" value="1"/>
</dbReference>
<comment type="caution">
    <text evidence="1">The sequence shown here is derived from an EMBL/GenBank/DDBJ whole genome shotgun (WGS) entry which is preliminary data.</text>
</comment>
<name>A0A7W7Y3T3_9BACT</name>